<evidence type="ECO:0000313" key="1">
    <source>
        <dbReference type="EMBL" id="TFK72038.1"/>
    </source>
</evidence>
<organism evidence="1 2">
    <name type="scientific">Pluteus cervinus</name>
    <dbReference type="NCBI Taxonomy" id="181527"/>
    <lineage>
        <taxon>Eukaryota</taxon>
        <taxon>Fungi</taxon>
        <taxon>Dikarya</taxon>
        <taxon>Basidiomycota</taxon>
        <taxon>Agaricomycotina</taxon>
        <taxon>Agaricomycetes</taxon>
        <taxon>Agaricomycetidae</taxon>
        <taxon>Agaricales</taxon>
        <taxon>Pluteineae</taxon>
        <taxon>Pluteaceae</taxon>
        <taxon>Pluteus</taxon>
    </lineage>
</organism>
<dbReference type="EMBL" id="ML208290">
    <property type="protein sequence ID" value="TFK72038.1"/>
    <property type="molecule type" value="Genomic_DNA"/>
</dbReference>
<reference evidence="1 2" key="1">
    <citation type="journal article" date="2019" name="Nat. Ecol. Evol.">
        <title>Megaphylogeny resolves global patterns of mushroom evolution.</title>
        <authorList>
            <person name="Varga T."/>
            <person name="Krizsan K."/>
            <person name="Foldi C."/>
            <person name="Dima B."/>
            <person name="Sanchez-Garcia M."/>
            <person name="Sanchez-Ramirez S."/>
            <person name="Szollosi G.J."/>
            <person name="Szarkandi J.G."/>
            <person name="Papp V."/>
            <person name="Albert L."/>
            <person name="Andreopoulos W."/>
            <person name="Angelini C."/>
            <person name="Antonin V."/>
            <person name="Barry K.W."/>
            <person name="Bougher N.L."/>
            <person name="Buchanan P."/>
            <person name="Buyck B."/>
            <person name="Bense V."/>
            <person name="Catcheside P."/>
            <person name="Chovatia M."/>
            <person name="Cooper J."/>
            <person name="Damon W."/>
            <person name="Desjardin D."/>
            <person name="Finy P."/>
            <person name="Geml J."/>
            <person name="Haridas S."/>
            <person name="Hughes K."/>
            <person name="Justo A."/>
            <person name="Karasinski D."/>
            <person name="Kautmanova I."/>
            <person name="Kiss B."/>
            <person name="Kocsube S."/>
            <person name="Kotiranta H."/>
            <person name="LaButti K.M."/>
            <person name="Lechner B.E."/>
            <person name="Liimatainen K."/>
            <person name="Lipzen A."/>
            <person name="Lukacs Z."/>
            <person name="Mihaltcheva S."/>
            <person name="Morgado L.N."/>
            <person name="Niskanen T."/>
            <person name="Noordeloos M.E."/>
            <person name="Ohm R.A."/>
            <person name="Ortiz-Santana B."/>
            <person name="Ovrebo C."/>
            <person name="Racz N."/>
            <person name="Riley R."/>
            <person name="Savchenko A."/>
            <person name="Shiryaev A."/>
            <person name="Soop K."/>
            <person name="Spirin V."/>
            <person name="Szebenyi C."/>
            <person name="Tomsovsky M."/>
            <person name="Tulloss R.E."/>
            <person name="Uehling J."/>
            <person name="Grigoriev I.V."/>
            <person name="Vagvolgyi C."/>
            <person name="Papp T."/>
            <person name="Martin F.M."/>
            <person name="Miettinen O."/>
            <person name="Hibbett D.S."/>
            <person name="Nagy L.G."/>
        </authorList>
    </citation>
    <scope>NUCLEOTIDE SEQUENCE [LARGE SCALE GENOMIC DNA]</scope>
    <source>
        <strain evidence="1 2">NL-1719</strain>
    </source>
</reference>
<proteinExistence type="predicted"/>
<accession>A0ACD3B1A2</accession>
<dbReference type="Proteomes" id="UP000308600">
    <property type="component" value="Unassembled WGS sequence"/>
</dbReference>
<sequence length="260" mass="29129">MFSIACRLSARRTLACPAPHTARTSQFALKTVSARSFTARATYTKPKEEKPAVAESLATTSSEFNVSSEIPPPSFSTDASQTQNEGHPDWSKSYFGLSTQAFPKETSDILLAPVDPLDVEIKPDGLIYLPEIKYRRVLNKAFGPGGWGLAPRSETNVGPKIVSREYALVCQGRLVGIARGEQEYFEPSGIPTATEACKSNALMRCCKDLGIASELWDPRFIREFKQQHCTEIFAEHLLTKKKKKLWRRKDQSKFTYPYQE</sequence>
<keyword evidence="2" id="KW-1185">Reference proteome</keyword>
<evidence type="ECO:0000313" key="2">
    <source>
        <dbReference type="Proteomes" id="UP000308600"/>
    </source>
</evidence>
<protein>
    <submittedName>
        <fullName evidence="1">Mitochondrial genome maintenance MGM101</fullName>
    </submittedName>
</protein>
<gene>
    <name evidence="1" type="ORF">BDN72DRAFT_793058</name>
</gene>
<name>A0ACD3B1A2_9AGAR</name>